<protein>
    <recommendedName>
        <fullName evidence="3">DDE Tnp4 domain-containing protein</fullName>
    </recommendedName>
</protein>
<proteinExistence type="predicted"/>
<evidence type="ECO:0008006" key="3">
    <source>
        <dbReference type="Google" id="ProtNLM"/>
    </source>
</evidence>
<dbReference type="EMBL" id="VXIS01000758">
    <property type="protein sequence ID" value="KAA8892557.1"/>
    <property type="molecule type" value="Genomic_DNA"/>
</dbReference>
<dbReference type="InParanoid" id="A0A5J5EBX6"/>
<dbReference type="OrthoDB" id="5407659at2759"/>
<sequence>MSRVRIVVEWVFKEVTQQFAYLSWKRGQKVFLQPVEKEYTVGVLLHNVHVCLHCPQIPQYFEQQNGHVVRPFDGGVLFGPPTLSEYLHN</sequence>
<keyword evidence="2" id="KW-1185">Reference proteome</keyword>
<accession>A0A5J5EBX6</accession>
<reference evidence="1 2" key="1">
    <citation type="submission" date="2019-09" db="EMBL/GenBank/DDBJ databases">
        <title>Draft genome of the ectomycorrhizal ascomycete Sphaerosporella brunnea.</title>
        <authorList>
            <consortium name="DOE Joint Genome Institute"/>
            <person name="Benucci G.M."/>
            <person name="Marozzi G."/>
            <person name="Antonielli L."/>
            <person name="Sanchez S."/>
            <person name="Marco P."/>
            <person name="Wang X."/>
            <person name="Falini L.B."/>
            <person name="Barry K."/>
            <person name="Haridas S."/>
            <person name="Lipzen A."/>
            <person name="Labutti K."/>
            <person name="Grigoriev I.V."/>
            <person name="Murat C."/>
            <person name="Martin F."/>
            <person name="Albertini E."/>
            <person name="Donnini D."/>
            <person name="Bonito G."/>
        </authorList>
    </citation>
    <scope>NUCLEOTIDE SEQUENCE [LARGE SCALE GENOMIC DNA]</scope>
    <source>
        <strain evidence="1 2">Sb_GMNB300</strain>
    </source>
</reference>
<evidence type="ECO:0000313" key="2">
    <source>
        <dbReference type="Proteomes" id="UP000326924"/>
    </source>
</evidence>
<organism evidence="1 2">
    <name type="scientific">Sphaerosporella brunnea</name>
    <dbReference type="NCBI Taxonomy" id="1250544"/>
    <lineage>
        <taxon>Eukaryota</taxon>
        <taxon>Fungi</taxon>
        <taxon>Dikarya</taxon>
        <taxon>Ascomycota</taxon>
        <taxon>Pezizomycotina</taxon>
        <taxon>Pezizomycetes</taxon>
        <taxon>Pezizales</taxon>
        <taxon>Pyronemataceae</taxon>
        <taxon>Sphaerosporella</taxon>
    </lineage>
</organism>
<dbReference type="Proteomes" id="UP000326924">
    <property type="component" value="Unassembled WGS sequence"/>
</dbReference>
<dbReference type="AlphaFoldDB" id="A0A5J5EBX6"/>
<comment type="caution">
    <text evidence="1">The sequence shown here is derived from an EMBL/GenBank/DDBJ whole genome shotgun (WGS) entry which is preliminary data.</text>
</comment>
<gene>
    <name evidence="1" type="ORF">FN846DRAFT_789121</name>
</gene>
<evidence type="ECO:0000313" key="1">
    <source>
        <dbReference type="EMBL" id="KAA8892557.1"/>
    </source>
</evidence>
<name>A0A5J5EBX6_9PEZI</name>